<name>A0ABQ8PHQ8_9FUNG</name>
<dbReference type="Proteomes" id="UP001151295">
    <property type="component" value="Unassembled WGS sequence"/>
</dbReference>
<sequence length="372" mass="42424">MYFVAGKQEQADEFGQEMAMVIELLKSREVAEKELRSQYLANSSEGAGAADKKHTLYDHIDQEAVNALELRTRECVGELSAISKDELELCREALKRIEEVEVPTAEDISVTWAGVKEIDRLVKESQEVMKDMEQDLASMDRHCDQLRDTIRDLEADGGSVLSINDYNVLLRDTEEIPAIVAELQDLVDGIQRRADETNVRYLQYTAFFDDNKRQFDAVARIAELAHEYTEKTAETQARFAQLAREADMALSDTWGLISWYRSFHTAYDSLIEEMQRRRQAQRQQHAAVEDMRARLESMYMEEVRVRTEFVDRAGPFLPSDLCPFIQDPPPYFVVEETGDVGRLASVQSHETRYSKVASAMMVEGTVASHGES</sequence>
<evidence type="ECO:0000313" key="10">
    <source>
        <dbReference type="Proteomes" id="UP001151295"/>
    </source>
</evidence>
<organism evidence="9 10">
    <name type="scientific">Coemansia umbellata</name>
    <dbReference type="NCBI Taxonomy" id="1424467"/>
    <lineage>
        <taxon>Eukaryota</taxon>
        <taxon>Fungi</taxon>
        <taxon>Fungi incertae sedis</taxon>
        <taxon>Zoopagomycota</taxon>
        <taxon>Kickxellomycotina</taxon>
        <taxon>Kickxellomycetes</taxon>
        <taxon>Kickxellales</taxon>
        <taxon>Kickxellaceae</taxon>
        <taxon>Coemansia</taxon>
    </lineage>
</organism>
<comment type="subcellular location">
    <subcellularLocation>
        <location evidence="6">Cytoplasm</location>
    </subcellularLocation>
    <subcellularLocation>
        <location evidence="6">Preautophagosomal structure membrane</location>
        <topology evidence="6">Peripheral membrane protein</topology>
    </subcellularLocation>
</comment>
<evidence type="ECO:0000256" key="7">
    <source>
        <dbReference type="SAM" id="Coils"/>
    </source>
</evidence>
<keyword evidence="3 6" id="KW-0963">Cytoplasm</keyword>
<proteinExistence type="inferred from homology"/>
<comment type="function">
    <text evidence="6">Autophagy-specific protein that functions in response to autophagy-inducing signals as a scaffold to recruit other ATG proteins to organize preautophagosomal structure (PAS) formation. Modulates the timing and magnitude of the autophagy response, such as the size of the sequestering vesicles. Plays particularly a role in pexophagy and nucleophagy.</text>
</comment>
<keyword evidence="4 6" id="KW-0072">Autophagy</keyword>
<keyword evidence="10" id="KW-1185">Reference proteome</keyword>
<keyword evidence="7" id="KW-0175">Coiled coil</keyword>
<accession>A0ABQ8PHQ8</accession>
<dbReference type="EMBL" id="JANBQD010000067">
    <property type="protein sequence ID" value="KAJ1989502.1"/>
    <property type="molecule type" value="Genomic_DNA"/>
</dbReference>
<comment type="similarity">
    <text evidence="1 6">Belongs to the ATG17 family.</text>
</comment>
<evidence type="ECO:0000259" key="8">
    <source>
        <dbReference type="Pfam" id="PF04108"/>
    </source>
</evidence>
<evidence type="ECO:0000256" key="5">
    <source>
        <dbReference type="ARBA" id="ARBA00023136"/>
    </source>
</evidence>
<evidence type="ECO:0000256" key="6">
    <source>
        <dbReference type="RuleBase" id="RU368080"/>
    </source>
</evidence>
<keyword evidence="5" id="KW-0472">Membrane</keyword>
<reference evidence="9" key="1">
    <citation type="submission" date="2022-07" db="EMBL/GenBank/DDBJ databases">
        <title>Phylogenomic reconstructions and comparative analyses of Kickxellomycotina fungi.</title>
        <authorList>
            <person name="Reynolds N.K."/>
            <person name="Stajich J.E."/>
            <person name="Barry K."/>
            <person name="Grigoriev I.V."/>
            <person name="Crous P."/>
            <person name="Smith M.E."/>
        </authorList>
    </citation>
    <scope>NUCLEOTIDE SEQUENCE</scope>
    <source>
        <strain evidence="9">BCRC 34882</strain>
    </source>
</reference>
<dbReference type="InterPro" id="IPR045326">
    <property type="entry name" value="ATG17-like_dom"/>
</dbReference>
<feature type="domain" description="Autophagy protein ATG17-like" evidence="8">
    <location>
        <begin position="38"/>
        <end position="317"/>
    </location>
</feature>
<dbReference type="Pfam" id="PF04108">
    <property type="entry name" value="ATG17_like"/>
    <property type="match status" value="1"/>
</dbReference>
<dbReference type="InterPro" id="IPR007240">
    <property type="entry name" value="Atg17"/>
</dbReference>
<dbReference type="PANTHER" id="PTHR28005:SF1">
    <property type="entry name" value="AUTOPHAGY-RELATED PROTEIN 17"/>
    <property type="match status" value="1"/>
</dbReference>
<gene>
    <name evidence="9" type="ORF">EDC05_004618</name>
</gene>
<comment type="caution">
    <text evidence="9">The sequence shown here is derived from an EMBL/GenBank/DDBJ whole genome shotgun (WGS) entry which is preliminary data.</text>
</comment>
<feature type="coiled-coil region" evidence="7">
    <location>
        <begin position="115"/>
        <end position="156"/>
    </location>
</feature>
<protein>
    <recommendedName>
        <fullName evidence="2 6">Autophagy-related protein 17</fullName>
    </recommendedName>
</protein>
<evidence type="ECO:0000256" key="4">
    <source>
        <dbReference type="ARBA" id="ARBA00023006"/>
    </source>
</evidence>
<evidence type="ECO:0000256" key="3">
    <source>
        <dbReference type="ARBA" id="ARBA00022490"/>
    </source>
</evidence>
<evidence type="ECO:0000256" key="1">
    <source>
        <dbReference type="ARBA" id="ARBA00006259"/>
    </source>
</evidence>
<dbReference type="PANTHER" id="PTHR28005">
    <property type="entry name" value="AUTOPHAGY-RELATED PROTEIN 17"/>
    <property type="match status" value="1"/>
</dbReference>
<evidence type="ECO:0000256" key="2">
    <source>
        <dbReference type="ARBA" id="ARBA00013806"/>
    </source>
</evidence>
<evidence type="ECO:0000313" key="9">
    <source>
        <dbReference type="EMBL" id="KAJ1989502.1"/>
    </source>
</evidence>
<dbReference type="Gene3D" id="1.10.287.1490">
    <property type="match status" value="1"/>
</dbReference>